<dbReference type="EMBL" id="LUGG01000023">
    <property type="protein sequence ID" value="OBZ67819.1"/>
    <property type="molecule type" value="Genomic_DNA"/>
</dbReference>
<organism evidence="1 2">
    <name type="scientific">Grifola frondosa</name>
    <name type="common">Maitake</name>
    <name type="synonym">Polyporus frondosus</name>
    <dbReference type="NCBI Taxonomy" id="5627"/>
    <lineage>
        <taxon>Eukaryota</taxon>
        <taxon>Fungi</taxon>
        <taxon>Dikarya</taxon>
        <taxon>Basidiomycota</taxon>
        <taxon>Agaricomycotina</taxon>
        <taxon>Agaricomycetes</taxon>
        <taxon>Polyporales</taxon>
        <taxon>Grifolaceae</taxon>
        <taxon>Grifola</taxon>
    </lineage>
</organism>
<sequence length="92" mass="10039">MIHIRVDEAKLLVLRLSVGARSVKRYLCSTVCICSGRIRGMDLTIQTDDCSASAVVDLRSLRGFRVWVSSEGCAEDGDAHIVITRCDGPNEA</sequence>
<keyword evidence="2" id="KW-1185">Reference proteome</keyword>
<evidence type="ECO:0000313" key="2">
    <source>
        <dbReference type="Proteomes" id="UP000092993"/>
    </source>
</evidence>
<reference evidence="1 2" key="1">
    <citation type="submission" date="2016-03" db="EMBL/GenBank/DDBJ databases">
        <title>Whole genome sequencing of Grifola frondosa 9006-11.</title>
        <authorList>
            <person name="Min B."/>
            <person name="Park H."/>
            <person name="Kim J.-G."/>
            <person name="Cho H."/>
            <person name="Oh Y.-L."/>
            <person name="Kong W.-S."/>
            <person name="Choi I.-G."/>
        </authorList>
    </citation>
    <scope>NUCLEOTIDE SEQUENCE [LARGE SCALE GENOMIC DNA]</scope>
    <source>
        <strain evidence="1 2">9006-11</strain>
    </source>
</reference>
<protein>
    <submittedName>
        <fullName evidence="1">Uncharacterized protein</fullName>
    </submittedName>
</protein>
<dbReference type="Proteomes" id="UP000092993">
    <property type="component" value="Unassembled WGS sequence"/>
</dbReference>
<name>A0A1C7LV39_GRIFR</name>
<gene>
    <name evidence="1" type="ORF">A0H81_12411</name>
</gene>
<comment type="caution">
    <text evidence="1">The sequence shown here is derived from an EMBL/GenBank/DDBJ whole genome shotgun (WGS) entry which is preliminary data.</text>
</comment>
<accession>A0A1C7LV39</accession>
<evidence type="ECO:0000313" key="1">
    <source>
        <dbReference type="EMBL" id="OBZ67819.1"/>
    </source>
</evidence>
<proteinExistence type="predicted"/>
<dbReference type="AlphaFoldDB" id="A0A1C7LV39"/>